<keyword evidence="5" id="KW-1185">Reference proteome</keyword>
<keyword evidence="1" id="KW-0805">Transcription regulation</keyword>
<dbReference type="SUPFAM" id="SSF52317">
    <property type="entry name" value="Class I glutamine amidotransferase-like"/>
    <property type="match status" value="1"/>
</dbReference>
<evidence type="ECO:0000313" key="4">
    <source>
        <dbReference type="EMBL" id="MBS0123770.1"/>
    </source>
</evidence>
<dbReference type="InterPro" id="IPR029062">
    <property type="entry name" value="Class_I_gatase-like"/>
</dbReference>
<dbReference type="GO" id="GO:0043565">
    <property type="term" value="F:sequence-specific DNA binding"/>
    <property type="evidence" value="ECO:0007669"/>
    <property type="project" value="InterPro"/>
</dbReference>
<evidence type="ECO:0000256" key="1">
    <source>
        <dbReference type="ARBA" id="ARBA00023015"/>
    </source>
</evidence>
<dbReference type="InterPro" id="IPR052158">
    <property type="entry name" value="INH-QAR"/>
</dbReference>
<dbReference type="SUPFAM" id="SSF46689">
    <property type="entry name" value="Homeodomain-like"/>
    <property type="match status" value="2"/>
</dbReference>
<proteinExistence type="predicted"/>
<dbReference type="InterPro" id="IPR009057">
    <property type="entry name" value="Homeodomain-like_sf"/>
</dbReference>
<gene>
    <name evidence="4" type="ORF">KB874_06435</name>
</gene>
<dbReference type="Proteomes" id="UP000681356">
    <property type="component" value="Unassembled WGS sequence"/>
</dbReference>
<dbReference type="Gene3D" id="3.40.50.880">
    <property type="match status" value="1"/>
</dbReference>
<dbReference type="GO" id="GO:0003700">
    <property type="term" value="F:DNA-binding transcription factor activity"/>
    <property type="evidence" value="ECO:0007669"/>
    <property type="project" value="InterPro"/>
</dbReference>
<dbReference type="CDD" id="cd03137">
    <property type="entry name" value="GATase1_AraC_1"/>
    <property type="match status" value="1"/>
</dbReference>
<dbReference type="Pfam" id="PF12833">
    <property type="entry name" value="HTH_18"/>
    <property type="match status" value="1"/>
</dbReference>
<evidence type="ECO:0000259" key="3">
    <source>
        <dbReference type="PROSITE" id="PS01124"/>
    </source>
</evidence>
<reference evidence="4" key="1">
    <citation type="submission" date="2021-04" db="EMBL/GenBank/DDBJ databases">
        <authorList>
            <person name="Yoon J."/>
        </authorList>
    </citation>
    <scope>NUCLEOTIDE SEQUENCE</scope>
    <source>
        <strain evidence="4">KMU-90</strain>
    </source>
</reference>
<dbReference type="PROSITE" id="PS01124">
    <property type="entry name" value="HTH_ARAC_FAMILY_2"/>
    <property type="match status" value="1"/>
</dbReference>
<dbReference type="Gene3D" id="1.10.10.60">
    <property type="entry name" value="Homeodomain-like"/>
    <property type="match status" value="1"/>
</dbReference>
<comment type="caution">
    <text evidence="4">The sequence shown here is derived from an EMBL/GenBank/DDBJ whole genome shotgun (WGS) entry which is preliminary data.</text>
</comment>
<dbReference type="PANTHER" id="PTHR43130">
    <property type="entry name" value="ARAC-FAMILY TRANSCRIPTIONAL REGULATOR"/>
    <property type="match status" value="1"/>
</dbReference>
<name>A0A8J7WA70_9RHOB</name>
<dbReference type="PANTHER" id="PTHR43130:SF3">
    <property type="entry name" value="HTH-TYPE TRANSCRIPTIONAL REGULATOR RV1931C"/>
    <property type="match status" value="1"/>
</dbReference>
<sequence length="344" mass="37258">MMLVYPQVASVDVSGPLEVFGLANFLTGQRLYQPITASVDGVPVPVAGGFLKLEPTCSCADLPDRIDTLLVAGGPGCFAASEDAALLAWLQRLEPRCARMGSVCTGSTVLLSSGVVEGRKIATHWLEAMRLQSEPGLATEVDRDAIFVQSGKFWTSAGMMAGVDLALALIERDQGRALALDIARFMVLVLRRDGGQSQFSSQLLAEATEDPQIRKVQSRIWEDPGGDLSLESLATVAGMSKRSLGRRFAAVTGTTLSQYIEDVRLNIARRLLEVSTQRMEMIAFKAGFGTTTSMRRAFARRLGVSPNQYRKNFGSAEQGPGRTPRIEDGLRMDLENLVNGKSAW</sequence>
<protein>
    <submittedName>
        <fullName evidence="4">Helix-turn-helix domain-containing protein</fullName>
    </submittedName>
</protein>
<evidence type="ECO:0000256" key="2">
    <source>
        <dbReference type="ARBA" id="ARBA00023163"/>
    </source>
</evidence>
<dbReference type="SMART" id="SM00342">
    <property type="entry name" value="HTH_ARAC"/>
    <property type="match status" value="1"/>
</dbReference>
<dbReference type="InterPro" id="IPR002818">
    <property type="entry name" value="DJ-1/PfpI"/>
</dbReference>
<accession>A0A8J7WA70</accession>
<dbReference type="AlphaFoldDB" id="A0A8J7WA70"/>
<organism evidence="4 5">
    <name type="scientific">Thetidibacter halocola</name>
    <dbReference type="NCBI Taxonomy" id="2827239"/>
    <lineage>
        <taxon>Bacteria</taxon>
        <taxon>Pseudomonadati</taxon>
        <taxon>Pseudomonadota</taxon>
        <taxon>Alphaproteobacteria</taxon>
        <taxon>Rhodobacterales</taxon>
        <taxon>Roseobacteraceae</taxon>
        <taxon>Thetidibacter</taxon>
    </lineage>
</organism>
<dbReference type="InterPro" id="IPR018060">
    <property type="entry name" value="HTH_AraC"/>
</dbReference>
<feature type="domain" description="HTH araC/xylS-type" evidence="3">
    <location>
        <begin position="214"/>
        <end position="312"/>
    </location>
</feature>
<keyword evidence="2" id="KW-0804">Transcription</keyword>
<dbReference type="EMBL" id="JAGTUU010000002">
    <property type="protein sequence ID" value="MBS0123770.1"/>
    <property type="molecule type" value="Genomic_DNA"/>
</dbReference>
<evidence type="ECO:0000313" key="5">
    <source>
        <dbReference type="Proteomes" id="UP000681356"/>
    </source>
</evidence>
<dbReference type="Pfam" id="PF01965">
    <property type="entry name" value="DJ-1_PfpI"/>
    <property type="match status" value="1"/>
</dbReference>